<accession>A0A370IBJ8</accession>
<evidence type="ECO:0000313" key="1">
    <source>
        <dbReference type="EMBL" id="RDI68092.1"/>
    </source>
</evidence>
<dbReference type="InterPro" id="IPR015422">
    <property type="entry name" value="PyrdxlP-dep_Trfase_small"/>
</dbReference>
<protein>
    <recommendedName>
        <fullName evidence="3">Aminotransferase class I and II</fullName>
    </recommendedName>
</protein>
<evidence type="ECO:0000313" key="2">
    <source>
        <dbReference type="Proteomes" id="UP000254869"/>
    </source>
</evidence>
<name>A0A370IBJ8_9NOCA</name>
<organism evidence="1 2">
    <name type="scientific">Nocardia pseudobrasiliensis</name>
    <dbReference type="NCBI Taxonomy" id="45979"/>
    <lineage>
        <taxon>Bacteria</taxon>
        <taxon>Bacillati</taxon>
        <taxon>Actinomycetota</taxon>
        <taxon>Actinomycetes</taxon>
        <taxon>Mycobacteriales</taxon>
        <taxon>Nocardiaceae</taxon>
        <taxon>Nocardia</taxon>
    </lineage>
</organism>
<dbReference type="SUPFAM" id="SSF53383">
    <property type="entry name" value="PLP-dependent transferases"/>
    <property type="match status" value="1"/>
</dbReference>
<comment type="caution">
    <text evidence="1">The sequence shown here is derived from an EMBL/GenBank/DDBJ whole genome shotgun (WGS) entry which is preliminary data.</text>
</comment>
<keyword evidence="2" id="KW-1185">Reference proteome</keyword>
<dbReference type="InterPro" id="IPR015424">
    <property type="entry name" value="PyrdxlP-dep_Trfase"/>
</dbReference>
<dbReference type="RefSeq" id="WP_067992675.1">
    <property type="nucleotide sequence ID" value="NZ_QQBC01000002.1"/>
</dbReference>
<dbReference type="Gene3D" id="3.90.1150.10">
    <property type="entry name" value="Aspartate Aminotransferase, domain 1"/>
    <property type="match status" value="1"/>
</dbReference>
<dbReference type="AlphaFoldDB" id="A0A370IBJ8"/>
<proteinExistence type="predicted"/>
<dbReference type="Proteomes" id="UP000254869">
    <property type="component" value="Unassembled WGS sequence"/>
</dbReference>
<reference evidence="1 2" key="1">
    <citation type="submission" date="2018-07" db="EMBL/GenBank/DDBJ databases">
        <title>Genomic Encyclopedia of Type Strains, Phase IV (KMG-IV): sequencing the most valuable type-strain genomes for metagenomic binning, comparative biology and taxonomic classification.</title>
        <authorList>
            <person name="Goeker M."/>
        </authorList>
    </citation>
    <scope>NUCLEOTIDE SEQUENCE [LARGE SCALE GENOMIC DNA]</scope>
    <source>
        <strain evidence="1 2">DSM 44290</strain>
    </source>
</reference>
<gene>
    <name evidence="1" type="ORF">DFR76_102493</name>
</gene>
<evidence type="ECO:0008006" key="3">
    <source>
        <dbReference type="Google" id="ProtNLM"/>
    </source>
</evidence>
<sequence length="66" mass="7143">MAGFTVLTGDAVALARRMRSFGIHVVPMAFPVVPRGADRIRVQLSAAHSAEDVRVAVEAFQRARLP</sequence>
<dbReference type="EMBL" id="QQBC01000002">
    <property type="protein sequence ID" value="RDI68092.1"/>
    <property type="molecule type" value="Genomic_DNA"/>
</dbReference>
<dbReference type="STRING" id="1210086.GCA_001613105_01070"/>